<accession>A0AA51R9K9</accession>
<dbReference type="Proteomes" id="UP001244443">
    <property type="component" value="Chromosome"/>
</dbReference>
<protein>
    <submittedName>
        <fullName evidence="1">Uncharacterized protein</fullName>
    </submittedName>
</protein>
<sequence>MTAKEGIAKGGNNGELLENGNLKESIKYSSPSPYLGFICIA</sequence>
<evidence type="ECO:0000313" key="1">
    <source>
        <dbReference type="EMBL" id="WMN07731.1"/>
    </source>
</evidence>
<reference evidence="1" key="1">
    <citation type="submission" date="2023-08" db="EMBL/GenBank/DDBJ databases">
        <title>Comparative genomics and taxonomic characterization of three novel marine species of genus Marivirga.</title>
        <authorList>
            <person name="Muhammad N."/>
            <person name="Kim S.-G."/>
        </authorList>
    </citation>
    <scope>NUCLEOTIDE SEQUENCE [LARGE SCALE GENOMIC DNA]</scope>
    <source>
        <strain evidence="1">ABR2-2</strain>
    </source>
</reference>
<gene>
    <name evidence="1" type="ORF">QYS48_29690</name>
</gene>
<proteinExistence type="predicted"/>
<dbReference type="RefSeq" id="WP_308357952.1">
    <property type="nucleotide sequence ID" value="NZ_CP129970.2"/>
</dbReference>
<keyword evidence="2" id="KW-1185">Reference proteome</keyword>
<organism evidence="1 2">
    <name type="scientific">Marivirga arenosa</name>
    <dbReference type="NCBI Taxonomy" id="3059076"/>
    <lineage>
        <taxon>Bacteria</taxon>
        <taxon>Pseudomonadati</taxon>
        <taxon>Bacteroidota</taxon>
        <taxon>Cytophagia</taxon>
        <taxon>Cytophagales</taxon>
        <taxon>Marivirgaceae</taxon>
        <taxon>Marivirga</taxon>
    </lineage>
</organism>
<evidence type="ECO:0000313" key="2">
    <source>
        <dbReference type="Proteomes" id="UP001244443"/>
    </source>
</evidence>
<name>A0AA51R9K9_9BACT</name>
<dbReference type="AlphaFoldDB" id="A0AA51R9K9"/>
<dbReference type="EMBL" id="CP129970">
    <property type="protein sequence ID" value="WMN07731.1"/>
    <property type="molecule type" value="Genomic_DNA"/>
</dbReference>